<dbReference type="AlphaFoldDB" id="A0A5B7K4W2"/>
<gene>
    <name evidence="2" type="ORF">E2C01_101122</name>
</gene>
<feature type="chain" id="PRO_5022710160" evidence="1">
    <location>
        <begin position="18"/>
        <end position="61"/>
    </location>
</feature>
<dbReference type="Proteomes" id="UP000324222">
    <property type="component" value="Unassembled WGS sequence"/>
</dbReference>
<proteinExistence type="predicted"/>
<evidence type="ECO:0000256" key="1">
    <source>
        <dbReference type="SAM" id="SignalP"/>
    </source>
</evidence>
<keyword evidence="1" id="KW-0732">Signal</keyword>
<evidence type="ECO:0000313" key="2">
    <source>
        <dbReference type="EMBL" id="MPD05382.1"/>
    </source>
</evidence>
<dbReference type="EMBL" id="VSRR010145712">
    <property type="protein sequence ID" value="MPD05382.1"/>
    <property type="molecule type" value="Genomic_DNA"/>
</dbReference>
<feature type="signal peptide" evidence="1">
    <location>
        <begin position="1"/>
        <end position="17"/>
    </location>
</feature>
<name>A0A5B7K4W2_PORTR</name>
<sequence length="61" mass="6965">MASVLIFVSLSFESVLGVIPYPGTQRHRDTQLSTLRLPRFSNYPFKRKQKSPRAEVKDGIT</sequence>
<reference evidence="2 3" key="1">
    <citation type="submission" date="2019-05" db="EMBL/GenBank/DDBJ databases">
        <title>Another draft genome of Portunus trituberculatus and its Hox gene families provides insights of decapod evolution.</title>
        <authorList>
            <person name="Jeong J.-H."/>
            <person name="Song I."/>
            <person name="Kim S."/>
            <person name="Choi T."/>
            <person name="Kim D."/>
            <person name="Ryu S."/>
            <person name="Kim W."/>
        </authorList>
    </citation>
    <scope>NUCLEOTIDE SEQUENCE [LARGE SCALE GENOMIC DNA]</scope>
    <source>
        <tissue evidence="2">Muscle</tissue>
    </source>
</reference>
<evidence type="ECO:0000313" key="3">
    <source>
        <dbReference type="Proteomes" id="UP000324222"/>
    </source>
</evidence>
<organism evidence="2 3">
    <name type="scientific">Portunus trituberculatus</name>
    <name type="common">Swimming crab</name>
    <name type="synonym">Neptunus trituberculatus</name>
    <dbReference type="NCBI Taxonomy" id="210409"/>
    <lineage>
        <taxon>Eukaryota</taxon>
        <taxon>Metazoa</taxon>
        <taxon>Ecdysozoa</taxon>
        <taxon>Arthropoda</taxon>
        <taxon>Crustacea</taxon>
        <taxon>Multicrustacea</taxon>
        <taxon>Malacostraca</taxon>
        <taxon>Eumalacostraca</taxon>
        <taxon>Eucarida</taxon>
        <taxon>Decapoda</taxon>
        <taxon>Pleocyemata</taxon>
        <taxon>Brachyura</taxon>
        <taxon>Eubrachyura</taxon>
        <taxon>Portunoidea</taxon>
        <taxon>Portunidae</taxon>
        <taxon>Portuninae</taxon>
        <taxon>Portunus</taxon>
    </lineage>
</organism>
<accession>A0A5B7K4W2</accession>
<keyword evidence="3" id="KW-1185">Reference proteome</keyword>
<protein>
    <submittedName>
        <fullName evidence="2">Uncharacterized protein</fullName>
    </submittedName>
</protein>
<comment type="caution">
    <text evidence="2">The sequence shown here is derived from an EMBL/GenBank/DDBJ whole genome shotgun (WGS) entry which is preliminary data.</text>
</comment>